<organism evidence="1 2">
    <name type="scientific">Necator americanus</name>
    <name type="common">Human hookworm</name>
    <dbReference type="NCBI Taxonomy" id="51031"/>
    <lineage>
        <taxon>Eukaryota</taxon>
        <taxon>Metazoa</taxon>
        <taxon>Ecdysozoa</taxon>
        <taxon>Nematoda</taxon>
        <taxon>Chromadorea</taxon>
        <taxon>Rhabditida</taxon>
        <taxon>Rhabditina</taxon>
        <taxon>Rhabditomorpha</taxon>
        <taxon>Strongyloidea</taxon>
        <taxon>Ancylostomatidae</taxon>
        <taxon>Bunostominae</taxon>
        <taxon>Necator</taxon>
    </lineage>
</organism>
<dbReference type="EMBL" id="JAVFWL010000006">
    <property type="protein sequence ID" value="KAK6761397.1"/>
    <property type="molecule type" value="Genomic_DNA"/>
</dbReference>
<name>A0ABR1EFD0_NECAM</name>
<keyword evidence="2" id="KW-1185">Reference proteome</keyword>
<proteinExistence type="predicted"/>
<evidence type="ECO:0000313" key="1">
    <source>
        <dbReference type="EMBL" id="KAK6761397.1"/>
    </source>
</evidence>
<evidence type="ECO:0000313" key="2">
    <source>
        <dbReference type="Proteomes" id="UP001303046"/>
    </source>
</evidence>
<comment type="caution">
    <text evidence="1">The sequence shown here is derived from an EMBL/GenBank/DDBJ whole genome shotgun (WGS) entry which is preliminary data.</text>
</comment>
<gene>
    <name evidence="1" type="primary">Necator_chrX.g22618</name>
    <name evidence="1" type="ORF">RB195_022455</name>
</gene>
<protein>
    <submittedName>
        <fullName evidence="1">Uncharacterized protein</fullName>
    </submittedName>
</protein>
<accession>A0ABR1EFD0</accession>
<dbReference type="Proteomes" id="UP001303046">
    <property type="component" value="Unassembled WGS sequence"/>
</dbReference>
<reference evidence="1 2" key="1">
    <citation type="submission" date="2023-08" db="EMBL/GenBank/DDBJ databases">
        <title>A Necator americanus chromosomal reference genome.</title>
        <authorList>
            <person name="Ilik V."/>
            <person name="Petrzelkova K.J."/>
            <person name="Pardy F."/>
            <person name="Fuh T."/>
            <person name="Niatou-Singa F.S."/>
            <person name="Gouil Q."/>
            <person name="Baker L."/>
            <person name="Ritchie M.E."/>
            <person name="Jex A.R."/>
            <person name="Gazzola D."/>
            <person name="Li H."/>
            <person name="Toshio Fujiwara R."/>
            <person name="Zhan B."/>
            <person name="Aroian R.V."/>
            <person name="Pafco B."/>
            <person name="Schwarz E.M."/>
        </authorList>
    </citation>
    <scope>NUCLEOTIDE SEQUENCE [LARGE SCALE GENOMIC DNA]</scope>
    <source>
        <strain evidence="1 2">Aroian</strain>
        <tissue evidence="1">Whole animal</tissue>
    </source>
</reference>
<sequence>MEPHRISQFITPSLTFPADSLTTSDSLCAVFKLNALRRLSYALGTYELNKLHSYMAEITQIGDTQTTSYVYLSRKLNMMNDLIPELDRTRRAAWEAYRNIEDVVKKTKNTQLRGHLFNTTVLLVLTYALETWALRKQENAMSVIESTVERVMQGVSSFTQSHVIEVTGGI</sequence>